<gene>
    <name evidence="8 10" type="primary">trpS</name>
    <name evidence="10" type="ORF">UREOM_5050</name>
</gene>
<keyword evidence="8" id="KW-0963">Cytoplasm</keyword>
<dbReference type="Gene3D" id="1.10.240.10">
    <property type="entry name" value="Tyrosyl-Transfer RNA Synthetase"/>
    <property type="match status" value="1"/>
</dbReference>
<dbReference type="EC" id="6.1.1.2" evidence="8"/>
<feature type="short sequence motif" description="'KMSKS' region" evidence="8">
    <location>
        <begin position="202"/>
        <end position="206"/>
    </location>
</feature>
<comment type="similarity">
    <text evidence="1 8 9">Belongs to the class-I aminoacyl-tRNA synthetase family.</text>
</comment>
<dbReference type="EMBL" id="BAABQM010000003">
    <property type="protein sequence ID" value="GAA5414794.1"/>
    <property type="molecule type" value="Genomic_DNA"/>
</dbReference>
<feature type="binding site" evidence="8">
    <location>
        <begin position="153"/>
        <end position="155"/>
    </location>
    <ligand>
        <name>ATP</name>
        <dbReference type="ChEBI" id="CHEBI:30616"/>
    </ligand>
</feature>
<dbReference type="InterPro" id="IPR002305">
    <property type="entry name" value="aa-tRNA-synth_Ic"/>
</dbReference>
<sequence length="334" mass="37592">MKRLVSGIQPTNDLTLGNYLGSIKEFIKYQDQYEMYIFVANLHSLTKGQTLDRDEFQANCRKIIRCYLAAGLDPEKVNIFYQSDILETGNLAHILLCNTTLGELNRMTQFKDKSSKAVKQGNGTEMIPSGLLTYPTLMAADILLYQAHIVPVGIDQKQHMELTRNIAMRMNNKYGEDLFVIPEVSIPKIGAKIMDLQDPSVKMSKSCVSPKGVIFLNENINDIIKKIKTAKTDSLNCVKFDVDNQPGVSNLMTIYAALSNLSFEEIEAKYVGCNYGDFKKDLITLVETFITDFQAKVNSYTDEEIDRIAQRGAANARKLAQETLHKIYNTMGIL</sequence>
<feature type="binding site" evidence="8">
    <location>
        <begin position="9"/>
        <end position="11"/>
    </location>
    <ligand>
        <name>ATP</name>
        <dbReference type="ChEBI" id="CHEBI:30616"/>
    </ligand>
</feature>
<comment type="subunit">
    <text evidence="8">Homodimer.</text>
</comment>
<evidence type="ECO:0000256" key="5">
    <source>
        <dbReference type="ARBA" id="ARBA00022917"/>
    </source>
</evidence>
<keyword evidence="4 8" id="KW-0067">ATP-binding</keyword>
<dbReference type="Proteomes" id="UP001449582">
    <property type="component" value="Unassembled WGS sequence"/>
</dbReference>
<name>A0ABP9UDI9_9BACT</name>
<feature type="binding site" evidence="8">
    <location>
        <begin position="17"/>
        <end position="18"/>
    </location>
    <ligand>
        <name>ATP</name>
        <dbReference type="ChEBI" id="CHEBI:30616"/>
    </ligand>
</feature>
<dbReference type="PANTHER" id="PTHR43766:SF1">
    <property type="entry name" value="TRYPTOPHAN--TRNA LIGASE, MITOCHONDRIAL"/>
    <property type="match status" value="1"/>
</dbReference>
<dbReference type="GO" id="GO:0016874">
    <property type="term" value="F:ligase activity"/>
    <property type="evidence" value="ECO:0007669"/>
    <property type="project" value="UniProtKB-KW"/>
</dbReference>
<comment type="caution">
    <text evidence="10">The sequence shown here is derived from an EMBL/GenBank/DDBJ whole genome shotgun (WGS) entry which is preliminary data.</text>
</comment>
<feature type="binding site" evidence="8">
    <location>
        <position position="141"/>
    </location>
    <ligand>
        <name>L-tryptophan</name>
        <dbReference type="ChEBI" id="CHEBI:57912"/>
    </ligand>
</feature>
<accession>A0ABP9UDI9</accession>
<comment type="subcellular location">
    <subcellularLocation>
        <location evidence="8">Cytoplasm</location>
    </subcellularLocation>
</comment>
<comment type="function">
    <text evidence="8">Catalyzes the attachment of tryptophan to tRNA(Trp).</text>
</comment>
<dbReference type="InterPro" id="IPR014729">
    <property type="entry name" value="Rossmann-like_a/b/a_fold"/>
</dbReference>
<dbReference type="Pfam" id="PF00579">
    <property type="entry name" value="tRNA-synt_1b"/>
    <property type="match status" value="1"/>
</dbReference>
<dbReference type="PROSITE" id="PS00178">
    <property type="entry name" value="AA_TRNA_LIGASE_I"/>
    <property type="match status" value="1"/>
</dbReference>
<protein>
    <recommendedName>
        <fullName evidence="8">Tryptophan--tRNA ligase</fullName>
        <ecNumber evidence="8">6.1.1.2</ecNumber>
    </recommendedName>
    <alternativeName>
        <fullName evidence="8">Tryptophanyl-tRNA synthetase</fullName>
        <shortName evidence="8">TrpRS</shortName>
    </alternativeName>
</protein>
<evidence type="ECO:0000256" key="4">
    <source>
        <dbReference type="ARBA" id="ARBA00022840"/>
    </source>
</evidence>
<dbReference type="PRINTS" id="PR01039">
    <property type="entry name" value="TRNASYNTHTRP"/>
</dbReference>
<feature type="binding site" evidence="8">
    <location>
        <begin position="202"/>
        <end position="206"/>
    </location>
    <ligand>
        <name>ATP</name>
        <dbReference type="ChEBI" id="CHEBI:30616"/>
    </ligand>
</feature>
<reference evidence="10" key="1">
    <citation type="submission" date="2024-02" db="EMBL/GenBank/DDBJ databases">
        <title>Draft genome sequence of new strains in genus Ureaplasma.</title>
        <authorList>
            <person name="Nakajima Y."/>
            <person name="Segawa T."/>
        </authorList>
    </citation>
    <scope>NUCLEOTIDE SEQUENCE [LARGE SCALE GENOMIC DNA]</scope>
    <source>
        <strain evidence="10">OM1</strain>
    </source>
</reference>
<dbReference type="InterPro" id="IPR024109">
    <property type="entry name" value="Trp-tRNA-ligase_bac-type"/>
</dbReference>
<keyword evidence="11" id="KW-1185">Reference proteome</keyword>
<comment type="catalytic activity">
    <reaction evidence="7 8">
        <text>tRNA(Trp) + L-tryptophan + ATP = L-tryptophyl-tRNA(Trp) + AMP + diphosphate + H(+)</text>
        <dbReference type="Rhea" id="RHEA:24080"/>
        <dbReference type="Rhea" id="RHEA-COMP:9671"/>
        <dbReference type="Rhea" id="RHEA-COMP:9705"/>
        <dbReference type="ChEBI" id="CHEBI:15378"/>
        <dbReference type="ChEBI" id="CHEBI:30616"/>
        <dbReference type="ChEBI" id="CHEBI:33019"/>
        <dbReference type="ChEBI" id="CHEBI:57912"/>
        <dbReference type="ChEBI" id="CHEBI:78442"/>
        <dbReference type="ChEBI" id="CHEBI:78535"/>
        <dbReference type="ChEBI" id="CHEBI:456215"/>
        <dbReference type="EC" id="6.1.1.2"/>
    </reaction>
</comment>
<keyword evidence="2 8" id="KW-0436">Ligase</keyword>
<evidence type="ECO:0000256" key="7">
    <source>
        <dbReference type="ARBA" id="ARBA00049929"/>
    </source>
</evidence>
<evidence type="ECO:0000256" key="6">
    <source>
        <dbReference type="ARBA" id="ARBA00023146"/>
    </source>
</evidence>
<keyword evidence="3 8" id="KW-0547">Nucleotide-binding</keyword>
<dbReference type="SUPFAM" id="SSF52374">
    <property type="entry name" value="Nucleotidylyl transferase"/>
    <property type="match status" value="1"/>
</dbReference>
<dbReference type="RefSeq" id="WP_353289954.1">
    <property type="nucleotide sequence ID" value="NZ_BAABQM010000003.1"/>
</dbReference>
<evidence type="ECO:0000256" key="3">
    <source>
        <dbReference type="ARBA" id="ARBA00022741"/>
    </source>
</evidence>
<dbReference type="PANTHER" id="PTHR43766">
    <property type="entry name" value="TRYPTOPHAN--TRNA LIGASE, MITOCHONDRIAL"/>
    <property type="match status" value="1"/>
</dbReference>
<dbReference type="InterPro" id="IPR002306">
    <property type="entry name" value="Trp-tRNA-ligase"/>
</dbReference>
<keyword evidence="5 8" id="KW-0648">Protein biosynthesis</keyword>
<dbReference type="InterPro" id="IPR001412">
    <property type="entry name" value="aa-tRNA-synth_I_CS"/>
</dbReference>
<evidence type="ECO:0000256" key="1">
    <source>
        <dbReference type="ARBA" id="ARBA00005594"/>
    </source>
</evidence>
<dbReference type="InterPro" id="IPR050203">
    <property type="entry name" value="Trp-tRNA_synthetase"/>
</dbReference>
<dbReference type="HAMAP" id="MF_00140_B">
    <property type="entry name" value="Trp_tRNA_synth_B"/>
    <property type="match status" value="1"/>
</dbReference>
<dbReference type="Gene3D" id="3.40.50.620">
    <property type="entry name" value="HUPs"/>
    <property type="match status" value="1"/>
</dbReference>
<evidence type="ECO:0000313" key="11">
    <source>
        <dbReference type="Proteomes" id="UP001449582"/>
    </source>
</evidence>
<evidence type="ECO:0000313" key="10">
    <source>
        <dbReference type="EMBL" id="GAA5414794.1"/>
    </source>
</evidence>
<proteinExistence type="inferred from homology"/>
<evidence type="ECO:0000256" key="2">
    <source>
        <dbReference type="ARBA" id="ARBA00022598"/>
    </source>
</evidence>
<feature type="binding site" evidence="8">
    <location>
        <position position="193"/>
    </location>
    <ligand>
        <name>ATP</name>
        <dbReference type="ChEBI" id="CHEBI:30616"/>
    </ligand>
</feature>
<organism evidence="10 11">
    <name type="scientific">Ureaplasma ceti</name>
    <dbReference type="NCBI Taxonomy" id="3119530"/>
    <lineage>
        <taxon>Bacteria</taxon>
        <taxon>Bacillati</taxon>
        <taxon>Mycoplasmatota</taxon>
        <taxon>Mycoplasmoidales</taxon>
        <taxon>Mycoplasmoidaceae</taxon>
        <taxon>Ureaplasma</taxon>
    </lineage>
</organism>
<evidence type="ECO:0000256" key="9">
    <source>
        <dbReference type="RuleBase" id="RU363036"/>
    </source>
</evidence>
<dbReference type="NCBIfam" id="TIGR00233">
    <property type="entry name" value="trpS"/>
    <property type="match status" value="1"/>
</dbReference>
<feature type="short sequence motif" description="'HIGH' region" evidence="8">
    <location>
        <begin position="10"/>
        <end position="18"/>
    </location>
</feature>
<keyword evidence="6 8" id="KW-0030">Aminoacyl-tRNA synthetase</keyword>
<evidence type="ECO:0000256" key="8">
    <source>
        <dbReference type="HAMAP-Rule" id="MF_00140"/>
    </source>
</evidence>
<dbReference type="CDD" id="cd00806">
    <property type="entry name" value="TrpRS_core"/>
    <property type="match status" value="1"/>
</dbReference>